<organism evidence="1 2">
    <name type="scientific">Apostasia shenzhenica</name>
    <dbReference type="NCBI Taxonomy" id="1088818"/>
    <lineage>
        <taxon>Eukaryota</taxon>
        <taxon>Viridiplantae</taxon>
        <taxon>Streptophyta</taxon>
        <taxon>Embryophyta</taxon>
        <taxon>Tracheophyta</taxon>
        <taxon>Spermatophyta</taxon>
        <taxon>Magnoliopsida</taxon>
        <taxon>Liliopsida</taxon>
        <taxon>Asparagales</taxon>
        <taxon>Orchidaceae</taxon>
        <taxon>Apostasioideae</taxon>
        <taxon>Apostasia</taxon>
    </lineage>
</organism>
<sequence length="125" mass="14529">MIKIWKDKWIPRRWDFKPFSPINTLDADTTVTALINQHDGWWNIPILKENFFQEDIKAIYSIPLGDLQTPDCKIWALHYSGKYSVRSGYNFIQELSLNTNIQINGIQPPLLRGAGTSTPREPNRE</sequence>
<dbReference type="OrthoDB" id="995189at2759"/>
<name>A0A2I0A8E2_9ASPA</name>
<dbReference type="EMBL" id="KZ452012">
    <property type="protein sequence ID" value="PKA51794.1"/>
    <property type="molecule type" value="Genomic_DNA"/>
</dbReference>
<evidence type="ECO:0000313" key="2">
    <source>
        <dbReference type="Proteomes" id="UP000236161"/>
    </source>
</evidence>
<accession>A0A2I0A8E2</accession>
<evidence type="ECO:0000313" key="1">
    <source>
        <dbReference type="EMBL" id="PKA51794.1"/>
    </source>
</evidence>
<keyword evidence="2" id="KW-1185">Reference proteome</keyword>
<proteinExistence type="predicted"/>
<dbReference type="Proteomes" id="UP000236161">
    <property type="component" value="Unassembled WGS sequence"/>
</dbReference>
<dbReference type="AlphaFoldDB" id="A0A2I0A8E2"/>
<gene>
    <name evidence="1" type="ORF">AXF42_Ash008023</name>
</gene>
<reference evidence="1 2" key="1">
    <citation type="journal article" date="2017" name="Nature">
        <title>The Apostasia genome and the evolution of orchids.</title>
        <authorList>
            <person name="Zhang G.Q."/>
            <person name="Liu K.W."/>
            <person name="Li Z."/>
            <person name="Lohaus R."/>
            <person name="Hsiao Y.Y."/>
            <person name="Niu S.C."/>
            <person name="Wang J.Y."/>
            <person name="Lin Y.C."/>
            <person name="Xu Q."/>
            <person name="Chen L.J."/>
            <person name="Yoshida K."/>
            <person name="Fujiwara S."/>
            <person name="Wang Z.W."/>
            <person name="Zhang Y.Q."/>
            <person name="Mitsuda N."/>
            <person name="Wang M."/>
            <person name="Liu G.H."/>
            <person name="Pecoraro L."/>
            <person name="Huang H.X."/>
            <person name="Xiao X.J."/>
            <person name="Lin M."/>
            <person name="Wu X.Y."/>
            <person name="Wu W.L."/>
            <person name="Chen Y.Y."/>
            <person name="Chang S.B."/>
            <person name="Sakamoto S."/>
            <person name="Ohme-Takagi M."/>
            <person name="Yagi M."/>
            <person name="Zeng S.J."/>
            <person name="Shen C.Y."/>
            <person name="Yeh C.M."/>
            <person name="Luo Y.B."/>
            <person name="Tsai W.C."/>
            <person name="Van de Peer Y."/>
            <person name="Liu Z.J."/>
        </authorList>
    </citation>
    <scope>NUCLEOTIDE SEQUENCE [LARGE SCALE GENOMIC DNA]</scope>
    <source>
        <strain evidence="2">cv. Shenzhen</strain>
        <tissue evidence="1">Stem</tissue>
    </source>
</reference>
<protein>
    <submittedName>
        <fullName evidence="1">Uncharacterized protein</fullName>
    </submittedName>
</protein>